<keyword evidence="2" id="KW-1185">Reference proteome</keyword>
<reference evidence="1" key="1">
    <citation type="submission" date="2020-08" db="EMBL/GenBank/DDBJ databases">
        <title>Sulfitobacter aestuariivivens sp. nov., isolated from a tidal flat.</title>
        <authorList>
            <person name="Park S."/>
            <person name="Yoon J.-H."/>
        </authorList>
    </citation>
    <scope>NUCLEOTIDE SEQUENCE</scope>
    <source>
        <strain evidence="1">TSTF-M16</strain>
    </source>
</reference>
<proteinExistence type="predicted"/>
<dbReference type="EMBL" id="JACTAG010000002">
    <property type="protein sequence ID" value="MBD3665604.1"/>
    <property type="molecule type" value="Genomic_DNA"/>
</dbReference>
<evidence type="ECO:0000313" key="2">
    <source>
        <dbReference type="Proteomes" id="UP000635142"/>
    </source>
</evidence>
<name>A0A927HGL8_9RHOB</name>
<gene>
    <name evidence="1" type="ORF">H9Q16_16845</name>
</gene>
<dbReference type="Proteomes" id="UP000635142">
    <property type="component" value="Unassembled WGS sequence"/>
</dbReference>
<evidence type="ECO:0000313" key="1">
    <source>
        <dbReference type="EMBL" id="MBD3665604.1"/>
    </source>
</evidence>
<accession>A0A927HGL8</accession>
<dbReference type="RefSeq" id="WP_191076570.1">
    <property type="nucleotide sequence ID" value="NZ_JACTAG010000002.1"/>
</dbReference>
<dbReference type="AlphaFoldDB" id="A0A927HGL8"/>
<dbReference type="PROSITE" id="PS51257">
    <property type="entry name" value="PROKAR_LIPOPROTEIN"/>
    <property type="match status" value="1"/>
</dbReference>
<comment type="caution">
    <text evidence="1">The sequence shown here is derived from an EMBL/GenBank/DDBJ whole genome shotgun (WGS) entry which is preliminary data.</text>
</comment>
<protein>
    <submittedName>
        <fullName evidence="1">Uncharacterized protein</fullName>
    </submittedName>
</protein>
<organism evidence="1 2">
    <name type="scientific">Sulfitobacter aestuariivivens</name>
    <dbReference type="NCBI Taxonomy" id="2766981"/>
    <lineage>
        <taxon>Bacteria</taxon>
        <taxon>Pseudomonadati</taxon>
        <taxon>Pseudomonadota</taxon>
        <taxon>Alphaproteobacteria</taxon>
        <taxon>Rhodobacterales</taxon>
        <taxon>Roseobacteraceae</taxon>
        <taxon>Sulfitobacter</taxon>
    </lineage>
</organism>
<sequence>MSTWRFRAALAAGLSITLIGCEDGQGGNPFGGASAGGDAKNIALPQARMAGGALTLVPPEGFCIDKRSLKRRFALMARCDTLGNPSASAGAPMGILTVSISDASAAQPLPTPDQTAAAARLEKVSAQKSEVDAVTFRAEGIPPLKELDTVQWRGIARVQDQVIGIAFYGPKGGRAISREGREIVNGLIRKTKAAS</sequence>